<protein>
    <submittedName>
        <fullName evidence="1">Uncharacterized protein</fullName>
    </submittedName>
</protein>
<dbReference type="AlphaFoldDB" id="A0A5K0VVP6"/>
<sequence>MPAPPLPIMFRSWRQPRTSSTVKSSRWNAVIFHALARLARRRARAFTTAATAKATLHTSKPTTNTNRDTAGPPPTWPLPLLALPRPAAYSQIPTNGPHSPGFPTNELALKYENCPVAGTSPERLLKEKSTEVKLCIDWIPAGMPPTRWLRDKLR</sequence>
<dbReference type="Gramene" id="NC1G0131260.1">
    <property type="protein sequence ID" value="NC1G0131260.1:cds"/>
    <property type="gene ID" value="NC1G0131260"/>
</dbReference>
<name>A0A5K0VVP6_9MAGN</name>
<dbReference type="EMBL" id="LR721774">
    <property type="protein sequence ID" value="VVV44415.1"/>
    <property type="molecule type" value="Genomic_DNA"/>
</dbReference>
<accession>A0A5K0VVP6</accession>
<reference evidence="1" key="1">
    <citation type="submission" date="2019-09" db="EMBL/GenBank/DDBJ databases">
        <authorList>
            <person name="Zhang L."/>
        </authorList>
    </citation>
    <scope>NUCLEOTIDE SEQUENCE</scope>
</reference>
<organism evidence="1">
    <name type="scientific">Nymphaea colorata</name>
    <name type="common">pocket water lily</name>
    <dbReference type="NCBI Taxonomy" id="210225"/>
    <lineage>
        <taxon>Eukaryota</taxon>
        <taxon>Viridiplantae</taxon>
        <taxon>Streptophyta</taxon>
        <taxon>Embryophyta</taxon>
        <taxon>Tracheophyta</taxon>
        <taxon>Spermatophyta</taxon>
        <taxon>Magnoliopsida</taxon>
        <taxon>Nymphaeales</taxon>
        <taxon>Nymphaeaceae</taxon>
        <taxon>Nymphaea</taxon>
    </lineage>
</organism>
<gene>
    <name evidence="1" type="ORF">NYM_LOCUS1943</name>
</gene>
<evidence type="ECO:0000313" key="1">
    <source>
        <dbReference type="EMBL" id="VVV44415.1"/>
    </source>
</evidence>
<proteinExistence type="predicted"/>